<sequence length="92" mass="10801">MAFVKFFVAIFAALLALATAVPVPGGYHHKHVKIIVPHYVHTHNVHHHHVKTVHVPVPVIKKVYVHEEPHIIHHDHHELHHDDHHDIHHSWW</sequence>
<accession>A0A9P0L8V8</accession>
<dbReference type="Proteomes" id="UP001152888">
    <property type="component" value="Unassembled WGS sequence"/>
</dbReference>
<gene>
    <name evidence="2" type="ORF">ACAOBT_LOCUS19962</name>
</gene>
<feature type="signal peptide" evidence="1">
    <location>
        <begin position="1"/>
        <end position="20"/>
    </location>
</feature>
<keyword evidence="1" id="KW-0732">Signal</keyword>
<protein>
    <recommendedName>
        <fullName evidence="4">Histidine-rich glycoprotein</fullName>
    </recommendedName>
</protein>
<evidence type="ECO:0000313" key="2">
    <source>
        <dbReference type="EMBL" id="CAH1990931.1"/>
    </source>
</evidence>
<evidence type="ECO:0000256" key="1">
    <source>
        <dbReference type="SAM" id="SignalP"/>
    </source>
</evidence>
<proteinExistence type="predicted"/>
<reference evidence="2" key="1">
    <citation type="submission" date="2022-03" db="EMBL/GenBank/DDBJ databases">
        <authorList>
            <person name="Sayadi A."/>
        </authorList>
    </citation>
    <scope>NUCLEOTIDE SEQUENCE</scope>
</reference>
<organism evidence="2 3">
    <name type="scientific">Acanthoscelides obtectus</name>
    <name type="common">Bean weevil</name>
    <name type="synonym">Bruchus obtectus</name>
    <dbReference type="NCBI Taxonomy" id="200917"/>
    <lineage>
        <taxon>Eukaryota</taxon>
        <taxon>Metazoa</taxon>
        <taxon>Ecdysozoa</taxon>
        <taxon>Arthropoda</taxon>
        <taxon>Hexapoda</taxon>
        <taxon>Insecta</taxon>
        <taxon>Pterygota</taxon>
        <taxon>Neoptera</taxon>
        <taxon>Endopterygota</taxon>
        <taxon>Coleoptera</taxon>
        <taxon>Polyphaga</taxon>
        <taxon>Cucujiformia</taxon>
        <taxon>Chrysomeloidea</taxon>
        <taxon>Chrysomelidae</taxon>
        <taxon>Bruchinae</taxon>
        <taxon>Bruchini</taxon>
        <taxon>Acanthoscelides</taxon>
    </lineage>
</organism>
<keyword evidence="3" id="KW-1185">Reference proteome</keyword>
<name>A0A9P0L8V8_ACAOB</name>
<dbReference type="AlphaFoldDB" id="A0A9P0L8V8"/>
<evidence type="ECO:0000313" key="3">
    <source>
        <dbReference type="Proteomes" id="UP001152888"/>
    </source>
</evidence>
<feature type="chain" id="PRO_5040382780" description="Histidine-rich glycoprotein" evidence="1">
    <location>
        <begin position="21"/>
        <end position="92"/>
    </location>
</feature>
<evidence type="ECO:0008006" key="4">
    <source>
        <dbReference type="Google" id="ProtNLM"/>
    </source>
</evidence>
<comment type="caution">
    <text evidence="2">The sequence shown here is derived from an EMBL/GenBank/DDBJ whole genome shotgun (WGS) entry which is preliminary data.</text>
</comment>
<dbReference type="EMBL" id="CAKOFQ010007101">
    <property type="protein sequence ID" value="CAH1990931.1"/>
    <property type="molecule type" value="Genomic_DNA"/>
</dbReference>